<dbReference type="Proteomes" id="UP000233782">
    <property type="component" value="Unassembled WGS sequence"/>
</dbReference>
<evidence type="ECO:0000313" key="1">
    <source>
        <dbReference type="EMBL" id="PKV76433.1"/>
    </source>
</evidence>
<gene>
    <name evidence="1" type="ORF">BD749_1386</name>
</gene>
<keyword evidence="2" id="KW-1185">Reference proteome</keyword>
<organism evidence="1 2">
    <name type="scientific">Pontibacter ramchanderi</name>
    <dbReference type="NCBI Taxonomy" id="1179743"/>
    <lineage>
        <taxon>Bacteria</taxon>
        <taxon>Pseudomonadati</taxon>
        <taxon>Bacteroidota</taxon>
        <taxon>Cytophagia</taxon>
        <taxon>Cytophagales</taxon>
        <taxon>Hymenobacteraceae</taxon>
        <taxon>Pontibacter</taxon>
    </lineage>
</organism>
<dbReference type="EMBL" id="PJMU01000001">
    <property type="protein sequence ID" value="PKV76433.1"/>
    <property type="molecule type" value="Genomic_DNA"/>
</dbReference>
<name>A0A2N3V490_9BACT</name>
<proteinExistence type="predicted"/>
<evidence type="ECO:0000313" key="2">
    <source>
        <dbReference type="Proteomes" id="UP000233782"/>
    </source>
</evidence>
<dbReference type="AlphaFoldDB" id="A0A2N3V490"/>
<reference evidence="1 2" key="1">
    <citation type="submission" date="2017-12" db="EMBL/GenBank/DDBJ databases">
        <title>Genomic Encyclopedia of Type Strains, Phase III (KMG-III): the genomes of soil and plant-associated and newly described type strains.</title>
        <authorList>
            <person name="Whitman W."/>
        </authorList>
    </citation>
    <scope>NUCLEOTIDE SEQUENCE [LARGE SCALE GENOMIC DNA]</scope>
    <source>
        <strain evidence="1 2">LP43</strain>
    </source>
</reference>
<comment type="caution">
    <text evidence="1">The sequence shown here is derived from an EMBL/GenBank/DDBJ whole genome shotgun (WGS) entry which is preliminary data.</text>
</comment>
<accession>A0A2N3V490</accession>
<protein>
    <submittedName>
        <fullName evidence="1">Uncharacterized protein</fullName>
    </submittedName>
</protein>
<sequence length="33" mass="4149">MTICRNIYFGFFYEAERLKFQREYDGIALNYIY</sequence>